<reference evidence="1 2" key="1">
    <citation type="submission" date="2018-01" db="EMBL/GenBank/DDBJ databases">
        <title>Draft genome sequence of Jiangella sp. GTF31.</title>
        <authorList>
            <person name="Sahin N."/>
            <person name="Ay H."/>
            <person name="Saygin H."/>
        </authorList>
    </citation>
    <scope>NUCLEOTIDE SEQUENCE [LARGE SCALE GENOMIC DNA]</scope>
    <source>
        <strain evidence="1 2">GTF31</strain>
    </source>
</reference>
<dbReference type="EMBL" id="POTW01000007">
    <property type="protein sequence ID" value="PZF85625.1"/>
    <property type="molecule type" value="Genomic_DNA"/>
</dbReference>
<dbReference type="SUPFAM" id="SSF53474">
    <property type="entry name" value="alpha/beta-Hydrolases"/>
    <property type="match status" value="1"/>
</dbReference>
<keyword evidence="2" id="KW-1185">Reference proteome</keyword>
<evidence type="ECO:0008006" key="3">
    <source>
        <dbReference type="Google" id="ProtNLM"/>
    </source>
</evidence>
<dbReference type="Gene3D" id="3.40.50.1820">
    <property type="entry name" value="alpha/beta hydrolase"/>
    <property type="match status" value="1"/>
</dbReference>
<proteinExistence type="predicted"/>
<dbReference type="InterPro" id="IPR029058">
    <property type="entry name" value="AB_hydrolase_fold"/>
</dbReference>
<name>A0A2W2BER9_9ACTN</name>
<evidence type="ECO:0000313" key="1">
    <source>
        <dbReference type="EMBL" id="PZF85625.1"/>
    </source>
</evidence>
<dbReference type="RefSeq" id="WP_111253465.1">
    <property type="nucleotide sequence ID" value="NZ_POTW01000007.1"/>
</dbReference>
<organism evidence="1 2">
    <name type="scientific">Jiangella anatolica</name>
    <dbReference type="NCBI Taxonomy" id="2670374"/>
    <lineage>
        <taxon>Bacteria</taxon>
        <taxon>Bacillati</taxon>
        <taxon>Actinomycetota</taxon>
        <taxon>Actinomycetes</taxon>
        <taxon>Jiangellales</taxon>
        <taxon>Jiangellaceae</taxon>
        <taxon>Jiangella</taxon>
    </lineage>
</organism>
<evidence type="ECO:0000313" key="2">
    <source>
        <dbReference type="Proteomes" id="UP000248764"/>
    </source>
</evidence>
<sequence>MTGYYVEQVTVNGAARTTKVYIPEGMPIRGYFTIVSVPDGWNTEDFLDESGWIDIADGRAEGLFVLEPDQSTGQWGDVAAESAYITEALEIMEARRFYSTHGVHYIAGYGSGGTALQDYVANNPLSVTSAVFIDTTDLGDLEQIGAQEFTFTPSFTDTGMDPRFTSVPYREVPVPVWFVNHDGSNVADLLAYWKHANDVVPSAAHEAYGEVYHQREDSARLPTAYSEPVSKVALLERHVAYDDKQFTRQVHQFLAFYTRYDNTTVFGNALGTRPDYEELGVDVKSLIVTEADGQVWNREYLVYEPQNSRTVNPDGAPVVYVFPGGSQPCTLFFDITRWWEIADAYGFIVVVPCSQYSGPPYTPLELRWNYTNGNLDAKADDFEFIRQLTAVIDADYDTDPGRRFAFGHSNGSMFDHGMAYRMPEYFTAIAGNGASSDPVPASATSVVPMYLNMAENENGNPYLTNPGGRRDLVSYWLDRNDVGHVDDPDSEQAGVGLLERTTLWRWNNDQGIPLYMYGITAARNHNVGVDTNWTAWEEWFSKWSKDGAGNLHYEGSLVQAVTSPLVAMRVDPRVLNLRATSGEARVVLTADIGDLSSWNISSIRLQGVAPVSVRSSTDGRSVVATFRRSDLSMLPAGDAVTISATGRVERDGMVNPFTATTTVRILK</sequence>
<dbReference type="AlphaFoldDB" id="A0A2W2BER9"/>
<gene>
    <name evidence="1" type="ORF">C1I92_04475</name>
</gene>
<protein>
    <recommendedName>
        <fullName evidence="3">Esterase</fullName>
    </recommendedName>
</protein>
<dbReference type="Proteomes" id="UP000248764">
    <property type="component" value="Unassembled WGS sequence"/>
</dbReference>
<comment type="caution">
    <text evidence="1">The sequence shown here is derived from an EMBL/GenBank/DDBJ whole genome shotgun (WGS) entry which is preliminary data.</text>
</comment>
<accession>A0A2W2BER9</accession>